<protein>
    <submittedName>
        <fullName evidence="1">Uncharacterized protein</fullName>
    </submittedName>
</protein>
<gene>
    <name evidence="1" type="ORF">SPHINGO8BC_110170</name>
</gene>
<sequence length="133" mass="15859">MDDNQNFNYHIIPIKTKTPWLMDHRVFYFQLGKRPKYEGFVKKNYEVINRIANQNGLSFIFHRHFTENNIDHSQIDHEFFKEISNIDEKKFYDELELHRPEHAGSSPLLVVKTERILHVSSISQTPLYHTSAS</sequence>
<dbReference type="EMBL" id="CABWMV010000003">
    <property type="protein sequence ID" value="VXC41655.1"/>
    <property type="molecule type" value="Genomic_DNA"/>
</dbReference>
<reference evidence="1 2" key="1">
    <citation type="submission" date="2019-10" db="EMBL/GenBank/DDBJ databases">
        <authorList>
            <person name="Karimi E."/>
        </authorList>
    </citation>
    <scope>NUCLEOTIDE SEQUENCE [LARGE SCALE GENOMIC DNA]</scope>
    <source>
        <strain evidence="1 2">Sphingobacterium sp. 8BC</strain>
    </source>
</reference>
<evidence type="ECO:0000313" key="2">
    <source>
        <dbReference type="Proteomes" id="UP000432350"/>
    </source>
</evidence>
<dbReference type="AlphaFoldDB" id="A0A653YGW5"/>
<accession>A0A653YGW5</accession>
<name>A0A653YGW5_SPHMU</name>
<proteinExistence type="predicted"/>
<dbReference type="Proteomes" id="UP000432350">
    <property type="component" value="Unassembled WGS sequence"/>
</dbReference>
<dbReference type="RefSeq" id="WP_236560382.1">
    <property type="nucleotide sequence ID" value="NZ_LR733857.1"/>
</dbReference>
<organism evidence="1 2">
    <name type="scientific">Sphingobacterium multivorum</name>
    <dbReference type="NCBI Taxonomy" id="28454"/>
    <lineage>
        <taxon>Bacteria</taxon>
        <taxon>Pseudomonadati</taxon>
        <taxon>Bacteroidota</taxon>
        <taxon>Sphingobacteriia</taxon>
        <taxon>Sphingobacteriales</taxon>
        <taxon>Sphingobacteriaceae</taxon>
        <taxon>Sphingobacterium</taxon>
    </lineage>
</organism>
<evidence type="ECO:0000313" key="1">
    <source>
        <dbReference type="EMBL" id="VXC41655.1"/>
    </source>
</evidence>